<dbReference type="InterPro" id="IPR020533">
    <property type="entry name" value="Developmental_reg_ULTRAPETALA"/>
</dbReference>
<feature type="domain" description="ULTRAPETALA1/2 SAND" evidence="1">
    <location>
        <begin position="29"/>
        <end position="79"/>
    </location>
</feature>
<proteinExistence type="predicted"/>
<dbReference type="GO" id="GO:0005634">
    <property type="term" value="C:nucleus"/>
    <property type="evidence" value="ECO:0007669"/>
    <property type="project" value="TreeGrafter"/>
</dbReference>
<protein>
    <recommendedName>
        <fullName evidence="1">ULTRAPETALA1/2 SAND domain-containing protein</fullName>
    </recommendedName>
</protein>
<accession>A0AAP0R599</accession>
<dbReference type="Proteomes" id="UP001415857">
    <property type="component" value="Unassembled WGS sequence"/>
</dbReference>
<dbReference type="AlphaFoldDB" id="A0AAP0R599"/>
<dbReference type="PANTHER" id="PTHR34053">
    <property type="entry name" value="PROTEIN ULTRAPETALA 1"/>
    <property type="match status" value="1"/>
</dbReference>
<evidence type="ECO:0000259" key="1">
    <source>
        <dbReference type="Pfam" id="PF23292"/>
    </source>
</evidence>
<evidence type="ECO:0000313" key="2">
    <source>
        <dbReference type="EMBL" id="KAK9269325.1"/>
    </source>
</evidence>
<reference evidence="2 3" key="1">
    <citation type="journal article" date="2024" name="Plant J.">
        <title>Genome sequences and population genomics reveal climatic adaptation and genomic divergence between two closely related sweetgum species.</title>
        <authorList>
            <person name="Xu W.Q."/>
            <person name="Ren C.Q."/>
            <person name="Zhang X.Y."/>
            <person name="Comes H.P."/>
            <person name="Liu X.H."/>
            <person name="Li Y.G."/>
            <person name="Kettle C.J."/>
            <person name="Jalonen R."/>
            <person name="Gaisberger H."/>
            <person name="Ma Y.Z."/>
            <person name="Qiu Y.X."/>
        </authorList>
    </citation>
    <scope>NUCLEOTIDE SEQUENCE [LARGE SCALE GENOMIC DNA]</scope>
    <source>
        <strain evidence="2">Hangzhou</strain>
    </source>
</reference>
<gene>
    <name evidence="2" type="ORF">L1049_001096</name>
</gene>
<organism evidence="2 3">
    <name type="scientific">Liquidambar formosana</name>
    <name type="common">Formosan gum</name>
    <dbReference type="NCBI Taxonomy" id="63359"/>
    <lineage>
        <taxon>Eukaryota</taxon>
        <taxon>Viridiplantae</taxon>
        <taxon>Streptophyta</taxon>
        <taxon>Embryophyta</taxon>
        <taxon>Tracheophyta</taxon>
        <taxon>Spermatophyta</taxon>
        <taxon>Magnoliopsida</taxon>
        <taxon>eudicotyledons</taxon>
        <taxon>Gunneridae</taxon>
        <taxon>Pentapetalae</taxon>
        <taxon>Saxifragales</taxon>
        <taxon>Altingiaceae</taxon>
        <taxon>Liquidambar</taxon>
    </lineage>
</organism>
<dbReference type="GO" id="GO:0005829">
    <property type="term" value="C:cytosol"/>
    <property type="evidence" value="ECO:0007669"/>
    <property type="project" value="TreeGrafter"/>
</dbReference>
<dbReference type="PANTHER" id="PTHR34053:SF1">
    <property type="entry name" value="PROTEIN ULTRAPETALA 1"/>
    <property type="match status" value="1"/>
</dbReference>
<comment type="caution">
    <text evidence="2">The sequence shown here is derived from an EMBL/GenBank/DDBJ whole genome shotgun (WGS) entry which is preliminary data.</text>
</comment>
<evidence type="ECO:0000313" key="3">
    <source>
        <dbReference type="Proteomes" id="UP001415857"/>
    </source>
</evidence>
<dbReference type="Pfam" id="PF23292">
    <property type="entry name" value="SAND_ULT1"/>
    <property type="match status" value="1"/>
</dbReference>
<name>A0AAP0R599_LIQFO</name>
<dbReference type="EMBL" id="JBBPBK010000015">
    <property type="protein sequence ID" value="KAK9269325.1"/>
    <property type="molecule type" value="Genomic_DNA"/>
</dbReference>
<sequence>MAQERRRGTEMVVRGEGATLFTDQELKDISGLRKGPDNVEVTCGCTRRKFGDAVGKLRVFADGRLEIKCECNPSCQEGNEMGIGVYACSLVLSK</sequence>
<dbReference type="InterPro" id="IPR057011">
    <property type="entry name" value="ULT1/2_SAND"/>
</dbReference>
<keyword evidence="3" id="KW-1185">Reference proteome</keyword>